<evidence type="ECO:0000256" key="1">
    <source>
        <dbReference type="ARBA" id="ARBA00022723"/>
    </source>
</evidence>
<dbReference type="Proteomes" id="UP000586042">
    <property type="component" value="Unassembled WGS sequence"/>
</dbReference>
<evidence type="ECO:0000313" key="5">
    <source>
        <dbReference type="Proteomes" id="UP000586042"/>
    </source>
</evidence>
<dbReference type="InterPro" id="IPR050072">
    <property type="entry name" value="Peptidase_M20A"/>
</dbReference>
<feature type="domain" description="Peptidase M20 dimerisation" evidence="3">
    <location>
        <begin position="209"/>
        <end position="313"/>
    </location>
</feature>
<evidence type="ECO:0000256" key="2">
    <source>
        <dbReference type="ARBA" id="ARBA00022801"/>
    </source>
</evidence>
<dbReference type="RefSeq" id="WP_175590079.1">
    <property type="nucleotide sequence ID" value="NZ_JABWGN010000005.1"/>
</dbReference>
<evidence type="ECO:0000259" key="3">
    <source>
        <dbReference type="Pfam" id="PF07687"/>
    </source>
</evidence>
<dbReference type="InterPro" id="IPR011650">
    <property type="entry name" value="Peptidase_M20_dimer"/>
</dbReference>
<dbReference type="EMBL" id="JABWGN010000005">
    <property type="protein sequence ID" value="NUW32641.1"/>
    <property type="molecule type" value="Genomic_DNA"/>
</dbReference>
<keyword evidence="1" id="KW-0479">Metal-binding</keyword>
<dbReference type="Pfam" id="PF07687">
    <property type="entry name" value="M20_dimer"/>
    <property type="match status" value="1"/>
</dbReference>
<dbReference type="PANTHER" id="PTHR43808">
    <property type="entry name" value="ACETYLORNITHINE DEACETYLASE"/>
    <property type="match status" value="1"/>
</dbReference>
<dbReference type="SUPFAM" id="SSF53187">
    <property type="entry name" value="Zn-dependent exopeptidases"/>
    <property type="match status" value="1"/>
</dbReference>
<accession>A0A7Y6M3M0</accession>
<protein>
    <submittedName>
        <fullName evidence="4">Peptidase dimerization domain-containing protein</fullName>
    </submittedName>
</protein>
<gene>
    <name evidence="4" type="ORF">HTZ77_14540</name>
</gene>
<proteinExistence type="predicted"/>
<name>A0A7Y6M3M0_9ACTN</name>
<dbReference type="GO" id="GO:0016787">
    <property type="term" value="F:hydrolase activity"/>
    <property type="evidence" value="ECO:0007669"/>
    <property type="project" value="UniProtKB-KW"/>
</dbReference>
<organism evidence="4 5">
    <name type="scientific">Nonomuraea montanisoli</name>
    <dbReference type="NCBI Taxonomy" id="2741721"/>
    <lineage>
        <taxon>Bacteria</taxon>
        <taxon>Bacillati</taxon>
        <taxon>Actinomycetota</taxon>
        <taxon>Actinomycetes</taxon>
        <taxon>Streptosporangiales</taxon>
        <taxon>Streptosporangiaceae</taxon>
        <taxon>Nonomuraea</taxon>
    </lineage>
</organism>
<dbReference type="Gene3D" id="3.40.630.10">
    <property type="entry name" value="Zn peptidases"/>
    <property type="match status" value="1"/>
</dbReference>
<sequence>MATVKMVVMHLEPQAASMPSPSHTPGPADPLVADLVTLARVPSAVPLGADTLIEPDHPTLRHYVQECLRPMFQGLGALDIIDLPRNQFAVRLGDGAGPCLALMAYTPTQHHNLMAEPWSGRIRTPVELGVDEPCVFGQGITQNKAHQACLLDLARWIITERVPLRGTLLLCVNNEGRSTHDCSNAILDGLPRTPDLLIQLFPTGFDVTVGNRGRVDVLVEIEGTTGHSSSPPAAGRVIDAAADVVRRLGELDAVVRTRSHPELGHEQVVPYQVRYEPLAPHTLPARARITVDRRLLPGSDPAAAIDEIRAAVEGAGTGCEISVRQGVTMLPAYLPPERRDVLDPLAASIRTHVGEPRHTIYGGSFDAGGPSSRGIPTVMFGVPEEGDLLGDDYVRLSAVRRQAAVLRDTVTHFFREQDR</sequence>
<evidence type="ECO:0000313" key="4">
    <source>
        <dbReference type="EMBL" id="NUW32641.1"/>
    </source>
</evidence>
<keyword evidence="2" id="KW-0378">Hydrolase</keyword>
<dbReference type="AlphaFoldDB" id="A0A7Y6M3M0"/>
<dbReference type="Gene3D" id="3.30.70.360">
    <property type="match status" value="1"/>
</dbReference>
<dbReference type="SUPFAM" id="SSF55031">
    <property type="entry name" value="Bacterial exopeptidase dimerisation domain"/>
    <property type="match status" value="1"/>
</dbReference>
<reference evidence="4 5" key="1">
    <citation type="submission" date="2020-06" db="EMBL/GenBank/DDBJ databases">
        <title>Nonomuraea sp. SMC257, a novel actinomycete isolated from soil.</title>
        <authorList>
            <person name="Chanama M."/>
        </authorList>
    </citation>
    <scope>NUCLEOTIDE SEQUENCE [LARGE SCALE GENOMIC DNA]</scope>
    <source>
        <strain evidence="4 5">SMC257</strain>
    </source>
</reference>
<comment type="caution">
    <text evidence="4">The sequence shown here is derived from an EMBL/GenBank/DDBJ whole genome shotgun (WGS) entry which is preliminary data.</text>
</comment>
<keyword evidence="5" id="KW-1185">Reference proteome</keyword>
<dbReference type="InterPro" id="IPR036264">
    <property type="entry name" value="Bact_exopeptidase_dim_dom"/>
</dbReference>